<dbReference type="Proteomes" id="UP000095706">
    <property type="component" value="Unassembled WGS sequence"/>
</dbReference>
<reference evidence="2 4" key="1">
    <citation type="submission" date="2015-09" db="EMBL/GenBank/DDBJ databases">
        <authorList>
            <consortium name="Pathogen Informatics"/>
        </authorList>
    </citation>
    <scope>NUCLEOTIDE SEQUENCE [LARGE SCALE GENOMIC DNA]</scope>
    <source>
        <strain evidence="2 4">2789STDY5608849</strain>
    </source>
</reference>
<dbReference type="AlphaFoldDB" id="A0A173ZKB9"/>
<organism evidence="2 4">
    <name type="scientific">Fusicatenibacter saccharivorans</name>
    <dbReference type="NCBI Taxonomy" id="1150298"/>
    <lineage>
        <taxon>Bacteria</taxon>
        <taxon>Bacillati</taxon>
        <taxon>Bacillota</taxon>
        <taxon>Clostridia</taxon>
        <taxon>Lachnospirales</taxon>
        <taxon>Lachnospiraceae</taxon>
        <taxon>Fusicatenibacter</taxon>
    </lineage>
</organism>
<dbReference type="InterPro" id="IPR036397">
    <property type="entry name" value="RNaseH_sf"/>
</dbReference>
<keyword evidence="2" id="KW-0378">Hydrolase</keyword>
<reference evidence="3 5" key="2">
    <citation type="journal article" date="2020" name="Cell Host Microbe">
        <title>Functional and Genomic Variation between Human-Derived Isolates of Lachnospiraceae Reveals Inter- and Intra-Species Diversity.</title>
        <authorList>
            <person name="Sorbara M.T."/>
            <person name="Littmann E.R."/>
            <person name="Fontana E."/>
            <person name="Moody T.U."/>
            <person name="Kohout C.E."/>
            <person name="Gjonbalaj M."/>
            <person name="Eaton V."/>
            <person name="Seok R."/>
            <person name="Leiner I.M."/>
            <person name="Pamer E.G."/>
        </authorList>
    </citation>
    <scope>NUCLEOTIDE SEQUENCE [LARGE SCALE GENOMIC DNA]</scope>
    <source>
        <strain evidence="3 5">MSK.14.54</strain>
    </source>
</reference>
<feature type="domain" description="YprB ribonuclease H-like" evidence="1">
    <location>
        <begin position="24"/>
        <end position="193"/>
    </location>
</feature>
<dbReference type="PANTHER" id="PTHR38462:SF1">
    <property type="entry name" value="YPRB RIBONUCLEASE H-LIKE DOMAIN-CONTAINING PROTEIN"/>
    <property type="match status" value="1"/>
</dbReference>
<keyword evidence="2" id="KW-0269">Exonuclease</keyword>
<dbReference type="Gene3D" id="3.30.420.10">
    <property type="entry name" value="Ribonuclease H-like superfamily/Ribonuclease H"/>
    <property type="match status" value="1"/>
</dbReference>
<evidence type="ECO:0000313" key="2">
    <source>
        <dbReference type="EMBL" id="CUN76080.1"/>
    </source>
</evidence>
<evidence type="ECO:0000259" key="1">
    <source>
        <dbReference type="Pfam" id="PF13482"/>
    </source>
</evidence>
<protein>
    <submittedName>
        <fullName evidence="2">Predicted exonuclease</fullName>
    </submittedName>
    <submittedName>
        <fullName evidence="3">Ribonuclease H-like domain-containing protein</fullName>
    </submittedName>
</protein>
<proteinExistence type="predicted"/>
<dbReference type="Pfam" id="PF13482">
    <property type="entry name" value="RNase_H_2"/>
    <property type="match status" value="1"/>
</dbReference>
<dbReference type="Proteomes" id="UP000768180">
    <property type="component" value="Unassembled WGS sequence"/>
</dbReference>
<dbReference type="PANTHER" id="PTHR38462">
    <property type="entry name" value="EXONUCLEASE-LIKE PROTEIN"/>
    <property type="match status" value="1"/>
</dbReference>
<keyword evidence="2" id="KW-0540">Nuclease</keyword>
<accession>A0A173ZKB9</accession>
<dbReference type="GO" id="GO:0004527">
    <property type="term" value="F:exonuclease activity"/>
    <property type="evidence" value="ECO:0007669"/>
    <property type="project" value="UniProtKB-KW"/>
</dbReference>
<dbReference type="InterPro" id="IPR012337">
    <property type="entry name" value="RNaseH-like_sf"/>
</dbReference>
<dbReference type="EMBL" id="CYYV01000003">
    <property type="protein sequence ID" value="CUN76080.1"/>
    <property type="molecule type" value="Genomic_DNA"/>
</dbReference>
<keyword evidence="5" id="KW-1185">Reference proteome</keyword>
<dbReference type="RefSeq" id="WP_055226376.1">
    <property type="nucleotide sequence ID" value="NZ_CYYV01000003.1"/>
</dbReference>
<name>A0A173ZKB9_9FIRM</name>
<sequence length="362" mass="42065">MQIIDSTPAALSADLQMYLRNGDVFFDIETTGLSWRTSHLYLIGALFFDPAADTFTLRQWFLDRPTEEKEMLVSFFTFLSDVKQLVHFNGTTFDLPYLTHKALFYQMEDPLSSIASLDLYQALRPFQSILGLSSMKQKNVEQYLSFPRKDQLNGKQLILVYHDYLQTLDEKKLELLFLHNYEDVLGMGSVLELLALPALFHGDFSVQSCRFTGQTLEVSLQPEREVPVFLSRVCADGSLTAFGSRVSLSLQTHTAELKYFFPDYKNYYYLPLEDQAVHKSVGAFVDPEHRQKAKAANCYQRRTGTFLPQQKEFFTPAFREDFKSRPYYFEWSDAFLSQEDLLKEYLCSELQLFFKDDSKTRK</sequence>
<gene>
    <name evidence="2" type="ORF">ERS852406_00630</name>
    <name evidence="3" type="ORF">G5B05_03150</name>
</gene>
<dbReference type="EMBL" id="JAAITQ010000004">
    <property type="protein sequence ID" value="NSE15430.1"/>
    <property type="molecule type" value="Genomic_DNA"/>
</dbReference>
<evidence type="ECO:0000313" key="3">
    <source>
        <dbReference type="EMBL" id="NSE15430.1"/>
    </source>
</evidence>
<evidence type="ECO:0000313" key="5">
    <source>
        <dbReference type="Proteomes" id="UP000768180"/>
    </source>
</evidence>
<dbReference type="InterPro" id="IPR038720">
    <property type="entry name" value="YprB_RNase_H-like_dom"/>
</dbReference>
<evidence type="ECO:0000313" key="4">
    <source>
        <dbReference type="Proteomes" id="UP000095706"/>
    </source>
</evidence>
<dbReference type="GO" id="GO:0003676">
    <property type="term" value="F:nucleic acid binding"/>
    <property type="evidence" value="ECO:0007669"/>
    <property type="project" value="InterPro"/>
</dbReference>
<dbReference type="SUPFAM" id="SSF53098">
    <property type="entry name" value="Ribonuclease H-like"/>
    <property type="match status" value="1"/>
</dbReference>
<reference evidence="3" key="3">
    <citation type="submission" date="2020-02" db="EMBL/GenBank/DDBJ databases">
        <authorList>
            <person name="Littmann E."/>
            <person name="Sorbara M."/>
        </authorList>
    </citation>
    <scope>NUCLEOTIDE SEQUENCE</scope>
    <source>
        <strain evidence="3">MSK.14.54</strain>
    </source>
</reference>